<evidence type="ECO:0000259" key="3">
    <source>
        <dbReference type="Pfam" id="PF24784"/>
    </source>
</evidence>
<feature type="region of interest" description="Disordered" evidence="1">
    <location>
        <begin position="77"/>
        <end position="106"/>
    </location>
</feature>
<accession>A0ABZ3H7M3</accession>
<dbReference type="InterPro" id="IPR057626">
    <property type="entry name" value="S-S_Temptin"/>
</dbReference>
<gene>
    <name evidence="4" type="ORF">LPQ35_05275</name>
</gene>
<proteinExistence type="predicted"/>
<dbReference type="RefSeq" id="WP_193807641.1">
    <property type="nucleotide sequence ID" value="NZ_CP087714.1"/>
</dbReference>
<protein>
    <submittedName>
        <fullName evidence="4">Thrombospondin type 3 repeat-containing protein</fullName>
    </submittedName>
</protein>
<keyword evidence="2" id="KW-1133">Transmembrane helix</keyword>
<reference evidence="4 5" key="1">
    <citation type="submission" date="2021-11" db="EMBL/GenBank/DDBJ databases">
        <title>Whole genome of Geoglobus acetivorans.</title>
        <authorList>
            <person name="Liu D."/>
        </authorList>
    </citation>
    <scope>NUCLEOTIDE SEQUENCE [LARGE SCALE GENOMIC DNA]</scope>
    <source>
        <strain evidence="4 5">SBH6</strain>
    </source>
</reference>
<evidence type="ECO:0000313" key="5">
    <source>
        <dbReference type="Proteomes" id="UP001492541"/>
    </source>
</evidence>
<feature type="transmembrane region" description="Helical" evidence="2">
    <location>
        <begin position="107"/>
        <end position="126"/>
    </location>
</feature>
<evidence type="ECO:0000256" key="1">
    <source>
        <dbReference type="SAM" id="MobiDB-lite"/>
    </source>
</evidence>
<organism evidence="4 5">
    <name type="scientific">Geoglobus acetivorans</name>
    <dbReference type="NCBI Taxonomy" id="565033"/>
    <lineage>
        <taxon>Archaea</taxon>
        <taxon>Methanobacteriati</taxon>
        <taxon>Methanobacteriota</taxon>
        <taxon>Archaeoglobi</taxon>
        <taxon>Archaeoglobales</taxon>
        <taxon>Archaeoglobaceae</taxon>
        <taxon>Geoglobus</taxon>
    </lineage>
</organism>
<dbReference type="GeneID" id="90449075"/>
<keyword evidence="2" id="KW-0812">Transmembrane</keyword>
<evidence type="ECO:0000256" key="2">
    <source>
        <dbReference type="SAM" id="Phobius"/>
    </source>
</evidence>
<dbReference type="Pfam" id="PF24784">
    <property type="entry name" value="Temptin_C"/>
    <property type="match status" value="1"/>
</dbReference>
<keyword evidence="2" id="KW-0472">Membrane</keyword>
<name>A0ABZ3H7M3_GEOAI</name>
<sequence length="129" mass="14139">MSVWKRWRNITAVILLVSLLLLTPVDARPEYMKDFKEYSDSIKKCTLCHVQSSGYGGVNSFGADYAKLGKGEKLLSKDSDGDGYTNQQELSSGTFPGDPDSKPGKEAPGMEVLAALFAIYLAMLIVRKV</sequence>
<feature type="compositionally biased region" description="Polar residues" evidence="1">
    <location>
        <begin position="84"/>
        <end position="94"/>
    </location>
</feature>
<keyword evidence="5" id="KW-1185">Reference proteome</keyword>
<dbReference type="Proteomes" id="UP001492541">
    <property type="component" value="Chromosome"/>
</dbReference>
<evidence type="ECO:0000313" key="4">
    <source>
        <dbReference type="EMBL" id="XAT64783.1"/>
    </source>
</evidence>
<dbReference type="EMBL" id="CP087714">
    <property type="protein sequence ID" value="XAT64783.1"/>
    <property type="molecule type" value="Genomic_DNA"/>
</dbReference>
<feature type="domain" description="Temptin Cys/Cys disulfide" evidence="3">
    <location>
        <begin position="45"/>
        <end position="91"/>
    </location>
</feature>